<feature type="compositionally biased region" description="Polar residues" evidence="1">
    <location>
        <begin position="39"/>
        <end position="50"/>
    </location>
</feature>
<dbReference type="AlphaFoldDB" id="W9RE46"/>
<sequence>MEEIKAPASQGNQPTPQTSSLQAPHAPRALFRSPCAPSLRTQGARQSQPYTPSPRCPALPVLTPHA</sequence>
<feature type="compositionally biased region" description="Polar residues" evidence="1">
    <location>
        <begin position="9"/>
        <end position="22"/>
    </location>
</feature>
<name>W9RE46_9ROSA</name>
<proteinExistence type="predicted"/>
<dbReference type="EMBL" id="KE344640">
    <property type="protein sequence ID" value="EXB73677.1"/>
    <property type="molecule type" value="Genomic_DNA"/>
</dbReference>
<feature type="region of interest" description="Disordered" evidence="1">
    <location>
        <begin position="1"/>
        <end position="66"/>
    </location>
</feature>
<reference evidence="3" key="1">
    <citation type="submission" date="2013-01" db="EMBL/GenBank/DDBJ databases">
        <title>Draft Genome Sequence of a Mulberry Tree, Morus notabilis C.K. Schneid.</title>
        <authorList>
            <person name="He N."/>
            <person name="Zhao S."/>
        </authorList>
    </citation>
    <scope>NUCLEOTIDE SEQUENCE</scope>
</reference>
<gene>
    <name evidence="2" type="ORF">L484_026838</name>
</gene>
<organism evidence="2 3">
    <name type="scientific">Morus notabilis</name>
    <dbReference type="NCBI Taxonomy" id="981085"/>
    <lineage>
        <taxon>Eukaryota</taxon>
        <taxon>Viridiplantae</taxon>
        <taxon>Streptophyta</taxon>
        <taxon>Embryophyta</taxon>
        <taxon>Tracheophyta</taxon>
        <taxon>Spermatophyta</taxon>
        <taxon>Magnoliopsida</taxon>
        <taxon>eudicotyledons</taxon>
        <taxon>Gunneridae</taxon>
        <taxon>Pentapetalae</taxon>
        <taxon>rosids</taxon>
        <taxon>fabids</taxon>
        <taxon>Rosales</taxon>
        <taxon>Moraceae</taxon>
        <taxon>Moreae</taxon>
        <taxon>Morus</taxon>
    </lineage>
</organism>
<protein>
    <submittedName>
        <fullName evidence="2">Uncharacterized protein</fullName>
    </submittedName>
</protein>
<accession>W9RE46</accession>
<evidence type="ECO:0000313" key="2">
    <source>
        <dbReference type="EMBL" id="EXB73677.1"/>
    </source>
</evidence>
<keyword evidence="3" id="KW-1185">Reference proteome</keyword>
<evidence type="ECO:0000256" key="1">
    <source>
        <dbReference type="SAM" id="MobiDB-lite"/>
    </source>
</evidence>
<evidence type="ECO:0000313" key="3">
    <source>
        <dbReference type="Proteomes" id="UP000030645"/>
    </source>
</evidence>
<dbReference type="Proteomes" id="UP000030645">
    <property type="component" value="Unassembled WGS sequence"/>
</dbReference>